<evidence type="ECO:0000313" key="2">
    <source>
        <dbReference type="Proteomes" id="UP000009102"/>
    </source>
</evidence>
<dbReference type="AlphaFoldDB" id="D0KW93"/>
<accession>D0KW93</accession>
<sequence length="36" mass="4056">MSAMHNKVDSALIFYTQCIQKSGLKFEQTYSSATPE</sequence>
<dbReference type="HOGENOM" id="CLU_3356533_0_0_6"/>
<dbReference type="EMBL" id="CP001801">
    <property type="protein sequence ID" value="ACX96996.1"/>
    <property type="molecule type" value="Genomic_DNA"/>
</dbReference>
<evidence type="ECO:0000313" key="1">
    <source>
        <dbReference type="EMBL" id="ACX96996.1"/>
    </source>
</evidence>
<keyword evidence="2" id="KW-1185">Reference proteome</keyword>
<dbReference type="KEGG" id="hna:Hneap_2180"/>
<reference evidence="1 2" key="1">
    <citation type="submission" date="2009-10" db="EMBL/GenBank/DDBJ databases">
        <title>Complete sequence of Halothiobacillus neapolitanus c2.</title>
        <authorList>
            <consortium name="US DOE Joint Genome Institute"/>
            <person name="Lucas S."/>
            <person name="Copeland A."/>
            <person name="Lapidus A."/>
            <person name="Glavina del Rio T."/>
            <person name="Tice H."/>
            <person name="Bruce D."/>
            <person name="Goodwin L."/>
            <person name="Pitluck S."/>
            <person name="Davenport K."/>
            <person name="Brettin T."/>
            <person name="Detter J.C."/>
            <person name="Han C."/>
            <person name="Tapia R."/>
            <person name="Larimer F."/>
            <person name="Land M."/>
            <person name="Hauser L."/>
            <person name="Kyrpides N."/>
            <person name="Mikhailova N."/>
            <person name="Kerfeld C."/>
            <person name="Cannon G."/>
            <person name="Heinhort S."/>
        </authorList>
    </citation>
    <scope>NUCLEOTIDE SEQUENCE [LARGE SCALE GENOMIC DNA]</scope>
    <source>
        <strain evidence="2">ATCC 23641 / c2</strain>
    </source>
</reference>
<gene>
    <name evidence="1" type="ordered locus">Hneap_2180</name>
</gene>
<organism evidence="1 2">
    <name type="scientific">Halothiobacillus neapolitanus (strain ATCC 23641 / DSM 15147 / CIP 104769 / NCIMB 8539 / c2)</name>
    <name type="common">Thiobacillus neapolitanus</name>
    <dbReference type="NCBI Taxonomy" id="555778"/>
    <lineage>
        <taxon>Bacteria</taxon>
        <taxon>Pseudomonadati</taxon>
        <taxon>Pseudomonadota</taxon>
        <taxon>Gammaproteobacteria</taxon>
        <taxon>Chromatiales</taxon>
        <taxon>Halothiobacillaceae</taxon>
        <taxon>Halothiobacillus</taxon>
    </lineage>
</organism>
<protein>
    <submittedName>
        <fullName evidence="1">Uncharacterized protein</fullName>
    </submittedName>
</protein>
<name>D0KW93_HALNC</name>
<proteinExistence type="predicted"/>
<dbReference type="STRING" id="555778.Hneap_2180"/>
<dbReference type="Proteomes" id="UP000009102">
    <property type="component" value="Chromosome"/>
</dbReference>